<feature type="compositionally biased region" description="Polar residues" evidence="1">
    <location>
        <begin position="37"/>
        <end position="46"/>
    </location>
</feature>
<organism evidence="2 3">
    <name type="scientific">Tricholomella constricta</name>
    <dbReference type="NCBI Taxonomy" id="117010"/>
    <lineage>
        <taxon>Eukaryota</taxon>
        <taxon>Fungi</taxon>
        <taxon>Dikarya</taxon>
        <taxon>Basidiomycota</taxon>
        <taxon>Agaricomycotina</taxon>
        <taxon>Agaricomycetes</taxon>
        <taxon>Agaricomycetidae</taxon>
        <taxon>Agaricales</taxon>
        <taxon>Tricholomatineae</taxon>
        <taxon>Lyophyllaceae</taxon>
        <taxon>Tricholomella</taxon>
    </lineage>
</organism>
<accession>A0A8H5HB28</accession>
<proteinExistence type="predicted"/>
<evidence type="ECO:0000256" key="1">
    <source>
        <dbReference type="SAM" id="MobiDB-lite"/>
    </source>
</evidence>
<sequence>MLHHLQHHRRPLRLQAAPPPRPRLAGYHRLLPLPSIPTRSPSTLPTAPSPISRVWPSTPPPPSSHRPPISHPTLAPSPPASPTSATRSWPTATLHSPKPSSTLDFALDACIAGDHVRFVRTPQTPPPPCLVPSLAFGPAPDVVGEGGEAGGGRDGGGEDEDGSTARRRHSRRLFVPWGGAVAPAPELKPEPASEQAPPPSPPPLTKVEVAILDGHDDNVDFSNSSRRSTAATPRPTQLRHRRYSPRVQTVHHQHHFPSRCFHNFSITCPNTTAPAPAPTAAANSLALCVFRAPLPRLAGPAAGARARANGVVFVTKEGGGEGVGGGKGAKFACLRFRFRFCCWE</sequence>
<evidence type="ECO:0000313" key="3">
    <source>
        <dbReference type="Proteomes" id="UP000565441"/>
    </source>
</evidence>
<dbReference type="Proteomes" id="UP000565441">
    <property type="component" value="Unassembled WGS sequence"/>
</dbReference>
<evidence type="ECO:0000313" key="2">
    <source>
        <dbReference type="EMBL" id="KAF5380037.1"/>
    </source>
</evidence>
<feature type="region of interest" description="Disordered" evidence="1">
    <location>
        <begin position="1"/>
        <end position="100"/>
    </location>
</feature>
<dbReference type="AlphaFoldDB" id="A0A8H5HB28"/>
<protein>
    <submittedName>
        <fullName evidence="2">Uncharacterized protein</fullName>
    </submittedName>
</protein>
<dbReference type="EMBL" id="JAACJP010000014">
    <property type="protein sequence ID" value="KAF5380037.1"/>
    <property type="molecule type" value="Genomic_DNA"/>
</dbReference>
<feature type="compositionally biased region" description="Gly residues" evidence="1">
    <location>
        <begin position="144"/>
        <end position="154"/>
    </location>
</feature>
<feature type="compositionally biased region" description="Basic residues" evidence="1">
    <location>
        <begin position="1"/>
        <end position="12"/>
    </location>
</feature>
<reference evidence="2 3" key="1">
    <citation type="journal article" date="2020" name="ISME J.">
        <title>Uncovering the hidden diversity of litter-decomposition mechanisms in mushroom-forming fungi.</title>
        <authorList>
            <person name="Floudas D."/>
            <person name="Bentzer J."/>
            <person name="Ahren D."/>
            <person name="Johansson T."/>
            <person name="Persson P."/>
            <person name="Tunlid A."/>
        </authorList>
    </citation>
    <scope>NUCLEOTIDE SEQUENCE [LARGE SCALE GENOMIC DNA]</scope>
    <source>
        <strain evidence="2 3">CBS 661.87</strain>
    </source>
</reference>
<name>A0A8H5HB28_9AGAR</name>
<feature type="region of interest" description="Disordered" evidence="1">
    <location>
        <begin position="125"/>
        <end position="242"/>
    </location>
</feature>
<feature type="compositionally biased region" description="Low complexity" evidence="1">
    <location>
        <begin position="82"/>
        <end position="93"/>
    </location>
</feature>
<feature type="compositionally biased region" description="Polar residues" evidence="1">
    <location>
        <begin position="220"/>
        <end position="235"/>
    </location>
</feature>
<gene>
    <name evidence="2" type="ORF">D9615_006314</name>
</gene>
<comment type="caution">
    <text evidence="2">The sequence shown here is derived from an EMBL/GenBank/DDBJ whole genome shotgun (WGS) entry which is preliminary data.</text>
</comment>
<keyword evidence="3" id="KW-1185">Reference proteome</keyword>